<protein>
    <submittedName>
        <fullName evidence="1">Uncharacterized protein</fullName>
    </submittedName>
</protein>
<sequence length="108" mass="12594">MTECFELLNISGGFICQNFWINFGSSLRCKMSNMMFPCQFQKRWSSTLRDGLLRWPSSSWLIFMCQLRALIYDFPVNNAQKIALHITVITTAAQDTEKTNQRSHSHRP</sequence>
<reference evidence="1 2" key="1">
    <citation type="journal article" date="2019" name="Sci. Rep.">
        <title>Orb-weaving spider Araneus ventricosus genome elucidates the spidroin gene catalogue.</title>
        <authorList>
            <person name="Kono N."/>
            <person name="Nakamura H."/>
            <person name="Ohtoshi R."/>
            <person name="Moran D.A.P."/>
            <person name="Shinohara A."/>
            <person name="Yoshida Y."/>
            <person name="Fujiwara M."/>
            <person name="Mori M."/>
            <person name="Tomita M."/>
            <person name="Arakawa K."/>
        </authorList>
    </citation>
    <scope>NUCLEOTIDE SEQUENCE [LARGE SCALE GENOMIC DNA]</scope>
</reference>
<evidence type="ECO:0000313" key="1">
    <source>
        <dbReference type="EMBL" id="GBO10607.1"/>
    </source>
</evidence>
<evidence type="ECO:0000313" key="2">
    <source>
        <dbReference type="Proteomes" id="UP000499080"/>
    </source>
</evidence>
<name>A0A4Y2UGD1_ARAVE</name>
<accession>A0A4Y2UGD1</accession>
<gene>
    <name evidence="1" type="ORF">AVEN_59261_1</name>
</gene>
<proteinExistence type="predicted"/>
<comment type="caution">
    <text evidence="1">The sequence shown here is derived from an EMBL/GenBank/DDBJ whole genome shotgun (WGS) entry which is preliminary data.</text>
</comment>
<dbReference type="AlphaFoldDB" id="A0A4Y2UGD1"/>
<organism evidence="1 2">
    <name type="scientific">Araneus ventricosus</name>
    <name type="common">Orbweaver spider</name>
    <name type="synonym">Epeira ventricosa</name>
    <dbReference type="NCBI Taxonomy" id="182803"/>
    <lineage>
        <taxon>Eukaryota</taxon>
        <taxon>Metazoa</taxon>
        <taxon>Ecdysozoa</taxon>
        <taxon>Arthropoda</taxon>
        <taxon>Chelicerata</taxon>
        <taxon>Arachnida</taxon>
        <taxon>Araneae</taxon>
        <taxon>Araneomorphae</taxon>
        <taxon>Entelegynae</taxon>
        <taxon>Araneoidea</taxon>
        <taxon>Araneidae</taxon>
        <taxon>Araneus</taxon>
    </lineage>
</organism>
<dbReference type="EMBL" id="BGPR01035672">
    <property type="protein sequence ID" value="GBO10607.1"/>
    <property type="molecule type" value="Genomic_DNA"/>
</dbReference>
<keyword evidence="2" id="KW-1185">Reference proteome</keyword>
<dbReference type="Proteomes" id="UP000499080">
    <property type="component" value="Unassembled WGS sequence"/>
</dbReference>